<protein>
    <submittedName>
        <fullName evidence="2">Uncharacterized protein</fullName>
    </submittedName>
</protein>
<organism evidence="2 3">
    <name type="scientific">Brassica napus</name>
    <name type="common">Rape</name>
    <dbReference type="NCBI Taxonomy" id="3708"/>
    <lineage>
        <taxon>Eukaryota</taxon>
        <taxon>Viridiplantae</taxon>
        <taxon>Streptophyta</taxon>
        <taxon>Embryophyta</taxon>
        <taxon>Tracheophyta</taxon>
        <taxon>Spermatophyta</taxon>
        <taxon>Magnoliopsida</taxon>
        <taxon>eudicotyledons</taxon>
        <taxon>Gunneridae</taxon>
        <taxon>Pentapetalae</taxon>
        <taxon>rosids</taxon>
        <taxon>malvids</taxon>
        <taxon>Brassicales</taxon>
        <taxon>Brassicaceae</taxon>
        <taxon>Brassiceae</taxon>
        <taxon>Brassica</taxon>
    </lineage>
</organism>
<keyword evidence="3" id="KW-1185">Reference proteome</keyword>
<dbReference type="EMBL" id="JAGKQM010000015">
    <property type="protein sequence ID" value="KAH0879448.1"/>
    <property type="molecule type" value="Genomic_DNA"/>
</dbReference>
<dbReference type="Proteomes" id="UP000824890">
    <property type="component" value="Unassembled WGS sequence"/>
</dbReference>
<evidence type="ECO:0000313" key="2">
    <source>
        <dbReference type="EMBL" id="KAH0879448.1"/>
    </source>
</evidence>
<evidence type="ECO:0000256" key="1">
    <source>
        <dbReference type="SAM" id="MobiDB-lite"/>
    </source>
</evidence>
<comment type="caution">
    <text evidence="2">The sequence shown here is derived from an EMBL/GenBank/DDBJ whole genome shotgun (WGS) entry which is preliminary data.</text>
</comment>
<feature type="compositionally biased region" description="Acidic residues" evidence="1">
    <location>
        <begin position="170"/>
        <end position="185"/>
    </location>
</feature>
<name>A0ABQ7ZH30_BRANA</name>
<accession>A0ABQ7ZH30</accession>
<feature type="region of interest" description="Disordered" evidence="1">
    <location>
        <begin position="1"/>
        <end position="127"/>
    </location>
</feature>
<feature type="compositionally biased region" description="Basic and acidic residues" evidence="1">
    <location>
        <begin position="71"/>
        <end position="95"/>
    </location>
</feature>
<gene>
    <name evidence="2" type="ORF">HID58_066842</name>
</gene>
<reference evidence="2 3" key="1">
    <citation type="submission" date="2021-05" db="EMBL/GenBank/DDBJ databases">
        <title>Genome Assembly of Synthetic Allotetraploid Brassica napus Reveals Homoeologous Exchanges between Subgenomes.</title>
        <authorList>
            <person name="Davis J.T."/>
        </authorList>
    </citation>
    <scope>NUCLEOTIDE SEQUENCE [LARGE SCALE GENOMIC DNA]</scope>
    <source>
        <strain evidence="3">cv. Da-Ae</strain>
        <tissue evidence="2">Seedling</tissue>
    </source>
</reference>
<feature type="non-terminal residue" evidence="2">
    <location>
        <position position="1"/>
    </location>
</feature>
<proteinExistence type="predicted"/>
<sequence length="232" mass="25665">GLTEVTDDWKNRSEINDSGNLQRGSGLKINDEVQGKELGSGNENENQTRKGESVRFTRGSKSAGSSWVDVAQEKKVKDMEEEAMNKLEAEAKQDIESSQEEISADTDKESGEDITPGRGSRSPNLKYGQVKILTPSRFSVLLEVDEKGDGVNQVEYEEIISVEEEIVIEETEEELSKEENKEEEVEAKNDIMEDIKGRETSVEGNKSGIGQSVAGIEHWPDLTANSKIKNDA</sequence>
<feature type="region of interest" description="Disordered" evidence="1">
    <location>
        <begin position="170"/>
        <end position="191"/>
    </location>
</feature>
<feature type="compositionally biased region" description="Basic and acidic residues" evidence="1">
    <location>
        <begin position="46"/>
        <end position="55"/>
    </location>
</feature>
<evidence type="ECO:0000313" key="3">
    <source>
        <dbReference type="Proteomes" id="UP000824890"/>
    </source>
</evidence>